<dbReference type="Gene3D" id="3.40.50.2000">
    <property type="entry name" value="Glycogen Phosphorylase B"/>
    <property type="match status" value="4"/>
</dbReference>
<dbReference type="RefSeq" id="WP_183611661.1">
    <property type="nucleotide sequence ID" value="NZ_JACICY010000001.1"/>
</dbReference>
<reference evidence="3 4" key="1">
    <citation type="submission" date="2020-08" db="EMBL/GenBank/DDBJ databases">
        <title>Genomic Encyclopedia of Type Strains, Phase IV (KMG-IV): sequencing the most valuable type-strain genomes for metagenomic binning, comparative biology and taxonomic classification.</title>
        <authorList>
            <person name="Goeker M."/>
        </authorList>
    </citation>
    <scope>NUCLEOTIDE SEQUENCE [LARGE SCALE GENOMIC DNA]</scope>
    <source>
        <strain evidence="3 4">DSM 14552</strain>
    </source>
</reference>
<sequence length="1040" mass="114982">MSSSVEFPLRKDDGRFRGRRVAIVSAGSPTAGAGGAERFYAGLKAGFELIGCQADFVEVQADEPSVDKIVLNYELAAAKDLSHFDIVVSSKVPTYAIRHPRHVVFLNHAVRIFDDMFETHFPNASADDYCDRARIHRADLDALLAVPARICQGFEVSRRLRRWRGLGSRVVHPPLGFNGFRPGDGEGEHFLIAGRLHPWKRFDLLIEAVRHSSKPMRLLIAGEGEHGPALRALAGDDPRIQFLGRISDGQLVDLYSRAIAIPFLPQREDYGYVTLEAFASACPVLTCTDSGEPAHIVRNHETGLVVEPTPEAVSVGLEWFWSHRDDARRMGQRGLALVEAMSWRDTAFELACAATGEASVVDEVPLNVAVLDMQPIAPAVGGGRLRLLGLYHNLGNNVSSNYVGTYDWPGESYRAHYLSPTLHEIDVPLTTAHFVAADDMARRAGGKNVIDLAFSRQAHLSPEYVAAARKAVDEARVVVFSHPWIYPLVKDRLRPNQIVIYESHNVEGYLRAQLLDDRNPVEREVLEGVIADELECGKRADWILACSHEDLLRFNRLYGFSPAKMRVVPNGVMAFAKGMPADADRKAARLKVGLNTGAFAAIFIGSGYGPNRQAAAFINERLASLCPEVIFIVAGGVGEGMVPTSGNVIITGQIDDETRDLWYAASDCAVNPMLAGSGTNIKMFDFFSSGLPVISTDIGARGIDTSGQPFLQIVPAVPEAFATALLQLRKDPALRAEMGRAARLCVEDGYSWERISAQLGHFIRMREALAGQSKPKFSVVIPSYERPEKLTDLMGALRDQAERDFEVVIVDQSAQSWQGAEGDWGFPLFYHHSPVKGAVRARNTGAMLAQGDIIAFVDDDCLPSQGWLLNARKYFTDDGVVGVEGLIRSDRQDDPEWRPVTNVGFEGIGFMTANLLVRSSVFQHLGGFDLQFDKPHFREDTDFGWRMLDLGRVPYASDVEVFHPAQPRALERESLATRNRFFVKDAILWQKHPERYRELFLAEGHFLHTPGFGAVIRDGFAAIGVSAEHIPAWIRERLDD</sequence>
<dbReference type="EMBL" id="JACICY010000001">
    <property type="protein sequence ID" value="MBB3859412.1"/>
    <property type="molecule type" value="Genomic_DNA"/>
</dbReference>
<evidence type="ECO:0000313" key="4">
    <source>
        <dbReference type="Proteomes" id="UP000562395"/>
    </source>
</evidence>
<dbReference type="Pfam" id="PF00534">
    <property type="entry name" value="Glycos_transf_1"/>
    <property type="match status" value="1"/>
</dbReference>
<keyword evidence="3" id="KW-0808">Transferase</keyword>
<dbReference type="PANTHER" id="PTHR12526:SF635">
    <property type="entry name" value="GLYCOSYL TRANSFERASE GROUP 1"/>
    <property type="match status" value="1"/>
</dbReference>
<dbReference type="Gene3D" id="3.90.550.10">
    <property type="entry name" value="Spore Coat Polysaccharide Biosynthesis Protein SpsA, Chain A"/>
    <property type="match status" value="1"/>
</dbReference>
<organism evidence="3 4">
    <name type="scientific">Novosphingobium hassiacum</name>
    <dbReference type="NCBI Taxonomy" id="173676"/>
    <lineage>
        <taxon>Bacteria</taxon>
        <taxon>Pseudomonadati</taxon>
        <taxon>Pseudomonadota</taxon>
        <taxon>Alphaproteobacteria</taxon>
        <taxon>Sphingomonadales</taxon>
        <taxon>Sphingomonadaceae</taxon>
        <taxon>Novosphingobium</taxon>
    </lineage>
</organism>
<evidence type="ECO:0000259" key="1">
    <source>
        <dbReference type="Pfam" id="PF00534"/>
    </source>
</evidence>
<dbReference type="InterPro" id="IPR001296">
    <property type="entry name" value="Glyco_trans_1"/>
</dbReference>
<dbReference type="CDD" id="cd00761">
    <property type="entry name" value="Glyco_tranf_GTA_type"/>
    <property type="match status" value="1"/>
</dbReference>
<gene>
    <name evidence="3" type="ORF">GGQ88_000652</name>
</gene>
<protein>
    <submittedName>
        <fullName evidence="3">Glycosyltransferase involved in cell wall biosynthesis/GT2 family glycosyltransferase</fullName>
    </submittedName>
</protein>
<name>A0A7W6EUP7_9SPHN</name>
<accession>A0A7W6EUP7</accession>
<feature type="domain" description="Glycosyl transferase family 1" evidence="1">
    <location>
        <begin position="187"/>
        <end position="334"/>
    </location>
</feature>
<dbReference type="SUPFAM" id="SSF53448">
    <property type="entry name" value="Nucleotide-diphospho-sugar transferases"/>
    <property type="match status" value="1"/>
</dbReference>
<proteinExistence type="predicted"/>
<dbReference type="CDD" id="cd03801">
    <property type="entry name" value="GT4_PimA-like"/>
    <property type="match status" value="2"/>
</dbReference>
<dbReference type="PANTHER" id="PTHR12526">
    <property type="entry name" value="GLYCOSYLTRANSFERASE"/>
    <property type="match status" value="1"/>
</dbReference>
<comment type="caution">
    <text evidence="3">The sequence shown here is derived from an EMBL/GenBank/DDBJ whole genome shotgun (WGS) entry which is preliminary data.</text>
</comment>
<dbReference type="GO" id="GO:0016757">
    <property type="term" value="F:glycosyltransferase activity"/>
    <property type="evidence" value="ECO:0007669"/>
    <property type="project" value="InterPro"/>
</dbReference>
<keyword evidence="4" id="KW-1185">Reference proteome</keyword>
<dbReference type="InterPro" id="IPR001173">
    <property type="entry name" value="Glyco_trans_2-like"/>
</dbReference>
<dbReference type="Pfam" id="PF13692">
    <property type="entry name" value="Glyco_trans_1_4"/>
    <property type="match status" value="1"/>
</dbReference>
<dbReference type="InterPro" id="IPR029044">
    <property type="entry name" value="Nucleotide-diphossugar_trans"/>
</dbReference>
<dbReference type="AlphaFoldDB" id="A0A7W6EUP7"/>
<dbReference type="SUPFAM" id="SSF53756">
    <property type="entry name" value="UDP-Glycosyltransferase/glycogen phosphorylase"/>
    <property type="match status" value="2"/>
</dbReference>
<evidence type="ECO:0000259" key="2">
    <source>
        <dbReference type="Pfam" id="PF00535"/>
    </source>
</evidence>
<feature type="domain" description="Glycosyltransferase 2-like" evidence="2">
    <location>
        <begin position="778"/>
        <end position="912"/>
    </location>
</feature>
<dbReference type="Pfam" id="PF00535">
    <property type="entry name" value="Glycos_transf_2"/>
    <property type="match status" value="1"/>
</dbReference>
<dbReference type="Proteomes" id="UP000562395">
    <property type="component" value="Unassembled WGS sequence"/>
</dbReference>
<evidence type="ECO:0000313" key="3">
    <source>
        <dbReference type="EMBL" id="MBB3859412.1"/>
    </source>
</evidence>